<evidence type="ECO:0000259" key="4">
    <source>
        <dbReference type="PROSITE" id="PS50835"/>
    </source>
</evidence>
<evidence type="ECO:0000313" key="5">
    <source>
        <dbReference type="EMBL" id="KAK2839900.1"/>
    </source>
</evidence>
<dbReference type="GO" id="GO:0030424">
    <property type="term" value="C:axon"/>
    <property type="evidence" value="ECO:0007669"/>
    <property type="project" value="TreeGrafter"/>
</dbReference>
<dbReference type="SMART" id="SM00409">
    <property type="entry name" value="IG"/>
    <property type="match status" value="1"/>
</dbReference>
<evidence type="ECO:0000256" key="3">
    <source>
        <dbReference type="SAM" id="SignalP"/>
    </source>
</evidence>
<dbReference type="Gene3D" id="2.60.40.10">
    <property type="entry name" value="Immunoglobulins"/>
    <property type="match status" value="1"/>
</dbReference>
<dbReference type="InterPro" id="IPR050958">
    <property type="entry name" value="Cell_Adh-Cytoskel_Orgn"/>
</dbReference>
<dbReference type="InterPro" id="IPR003598">
    <property type="entry name" value="Ig_sub2"/>
</dbReference>
<dbReference type="PROSITE" id="PS50835">
    <property type="entry name" value="IG_LIKE"/>
    <property type="match status" value="1"/>
</dbReference>
<dbReference type="InterPro" id="IPR036179">
    <property type="entry name" value="Ig-like_dom_sf"/>
</dbReference>
<dbReference type="GO" id="GO:0050808">
    <property type="term" value="P:synapse organization"/>
    <property type="evidence" value="ECO:0007669"/>
    <property type="project" value="TreeGrafter"/>
</dbReference>
<evidence type="ECO:0000256" key="2">
    <source>
        <dbReference type="ARBA" id="ARBA00023157"/>
    </source>
</evidence>
<dbReference type="PANTHER" id="PTHR45080:SF8">
    <property type="entry name" value="IG-LIKE DOMAIN-CONTAINING PROTEIN"/>
    <property type="match status" value="1"/>
</dbReference>
<dbReference type="EMBL" id="JAUPFM010000010">
    <property type="protein sequence ID" value="KAK2839900.1"/>
    <property type="molecule type" value="Genomic_DNA"/>
</dbReference>
<feature type="domain" description="Ig-like" evidence="4">
    <location>
        <begin position="26"/>
        <end position="124"/>
    </location>
</feature>
<evidence type="ECO:0000313" key="6">
    <source>
        <dbReference type="Proteomes" id="UP001187415"/>
    </source>
</evidence>
<gene>
    <name evidence="5" type="ORF">Q5P01_013640</name>
</gene>
<keyword evidence="2" id="KW-1015">Disulfide bond</keyword>
<name>A0AA88MN47_CHASR</name>
<dbReference type="PANTHER" id="PTHR45080">
    <property type="entry name" value="CONTACTIN 5"/>
    <property type="match status" value="1"/>
</dbReference>
<dbReference type="InterPro" id="IPR013098">
    <property type="entry name" value="Ig_I-set"/>
</dbReference>
<feature type="chain" id="PRO_5041686260" description="Ig-like domain-containing protein" evidence="3">
    <location>
        <begin position="26"/>
        <end position="227"/>
    </location>
</feature>
<dbReference type="GO" id="GO:0043025">
    <property type="term" value="C:neuronal cell body"/>
    <property type="evidence" value="ECO:0007669"/>
    <property type="project" value="TreeGrafter"/>
</dbReference>
<dbReference type="GO" id="GO:0005886">
    <property type="term" value="C:plasma membrane"/>
    <property type="evidence" value="ECO:0007669"/>
    <property type="project" value="TreeGrafter"/>
</dbReference>
<evidence type="ECO:0000256" key="1">
    <source>
        <dbReference type="ARBA" id="ARBA00022729"/>
    </source>
</evidence>
<sequence>MVTMFRREQAALLSIQLLVMCQVHAEEALDDHRNKHVSSGETITLTCNITDNSPTQIHWSKGNCVFVYSPSNHTLSNFTSKRLKINPDLPTTLHISDAQHEDAGLYTCKVTGRHGVKTIRWNLTVSENRREGIDPLWCFLYVPGPVVGFLLCVFRALDEDPPNQYNSSTLSYVHVHLEGEVVPPEPHSCAVYRMDHKLSKTMRDSLPFMASAELKYKVQIGAEMTAK</sequence>
<organism evidence="5 6">
    <name type="scientific">Channa striata</name>
    <name type="common">Snakehead murrel</name>
    <name type="synonym">Ophicephalus striatus</name>
    <dbReference type="NCBI Taxonomy" id="64152"/>
    <lineage>
        <taxon>Eukaryota</taxon>
        <taxon>Metazoa</taxon>
        <taxon>Chordata</taxon>
        <taxon>Craniata</taxon>
        <taxon>Vertebrata</taxon>
        <taxon>Euteleostomi</taxon>
        <taxon>Actinopterygii</taxon>
        <taxon>Neopterygii</taxon>
        <taxon>Teleostei</taxon>
        <taxon>Neoteleostei</taxon>
        <taxon>Acanthomorphata</taxon>
        <taxon>Anabantaria</taxon>
        <taxon>Anabantiformes</taxon>
        <taxon>Channoidei</taxon>
        <taxon>Channidae</taxon>
        <taxon>Channa</taxon>
    </lineage>
</organism>
<dbReference type="Pfam" id="PF07679">
    <property type="entry name" value="I-set"/>
    <property type="match status" value="1"/>
</dbReference>
<dbReference type="Proteomes" id="UP001187415">
    <property type="component" value="Unassembled WGS sequence"/>
</dbReference>
<dbReference type="GO" id="GO:0007156">
    <property type="term" value="P:homophilic cell adhesion via plasma membrane adhesion molecules"/>
    <property type="evidence" value="ECO:0007669"/>
    <property type="project" value="TreeGrafter"/>
</dbReference>
<dbReference type="SUPFAM" id="SSF48726">
    <property type="entry name" value="Immunoglobulin"/>
    <property type="match status" value="1"/>
</dbReference>
<keyword evidence="6" id="KW-1185">Reference proteome</keyword>
<feature type="signal peptide" evidence="3">
    <location>
        <begin position="1"/>
        <end position="25"/>
    </location>
</feature>
<dbReference type="InterPro" id="IPR003599">
    <property type="entry name" value="Ig_sub"/>
</dbReference>
<dbReference type="AlphaFoldDB" id="A0AA88MN47"/>
<proteinExistence type="predicted"/>
<comment type="caution">
    <text evidence="5">The sequence shown here is derived from an EMBL/GenBank/DDBJ whole genome shotgun (WGS) entry which is preliminary data.</text>
</comment>
<accession>A0AA88MN47</accession>
<dbReference type="InterPro" id="IPR013783">
    <property type="entry name" value="Ig-like_fold"/>
</dbReference>
<keyword evidence="1 3" id="KW-0732">Signal</keyword>
<dbReference type="SMART" id="SM00408">
    <property type="entry name" value="IGc2"/>
    <property type="match status" value="1"/>
</dbReference>
<reference evidence="5" key="1">
    <citation type="submission" date="2023-07" db="EMBL/GenBank/DDBJ databases">
        <title>Chromosome-level Genome Assembly of Striped Snakehead (Channa striata).</title>
        <authorList>
            <person name="Liu H."/>
        </authorList>
    </citation>
    <scope>NUCLEOTIDE SEQUENCE</scope>
    <source>
        <strain evidence="5">Gz</strain>
        <tissue evidence="5">Muscle</tissue>
    </source>
</reference>
<protein>
    <recommendedName>
        <fullName evidence="4">Ig-like domain-containing protein</fullName>
    </recommendedName>
</protein>
<dbReference type="InterPro" id="IPR007110">
    <property type="entry name" value="Ig-like_dom"/>
</dbReference>
<dbReference type="GO" id="GO:0008046">
    <property type="term" value="F:axon guidance receptor activity"/>
    <property type="evidence" value="ECO:0007669"/>
    <property type="project" value="TreeGrafter"/>
</dbReference>